<dbReference type="InterPro" id="IPR023787">
    <property type="entry name" value="T3SS_YcgR"/>
</dbReference>
<keyword evidence="3 4" id="KW-0975">Bacterial flagellum</keyword>
<dbReference type="Pfam" id="PF07238">
    <property type="entry name" value="PilZ"/>
    <property type="match status" value="1"/>
</dbReference>
<keyword evidence="7" id="KW-0966">Cell projection</keyword>
<comment type="subcellular location">
    <subcellularLocation>
        <location evidence="4">Bacterial flagellum basal body</location>
    </subcellularLocation>
</comment>
<comment type="caution">
    <text evidence="7">The sequence shown here is derived from an EMBL/GenBank/DDBJ whole genome shotgun (WGS) entry which is preliminary data.</text>
</comment>
<evidence type="ECO:0000259" key="6">
    <source>
        <dbReference type="Pfam" id="PF07317"/>
    </source>
</evidence>
<comment type="similarity">
    <text evidence="4">Belongs to the YcgR family.</text>
</comment>
<keyword evidence="1 4" id="KW-0973">c-di-GMP</keyword>
<dbReference type="RefSeq" id="WP_377004335.1">
    <property type="nucleotide sequence ID" value="NZ_JBHSGG010000024.1"/>
</dbReference>
<dbReference type="InterPro" id="IPR012349">
    <property type="entry name" value="Split_barrel_FMN-bd"/>
</dbReference>
<dbReference type="Proteomes" id="UP001595892">
    <property type="component" value="Unassembled WGS sequence"/>
</dbReference>
<evidence type="ECO:0000256" key="1">
    <source>
        <dbReference type="ARBA" id="ARBA00022636"/>
    </source>
</evidence>
<dbReference type="Gene3D" id="2.30.110.10">
    <property type="entry name" value="Electron Transport, Fmn-binding Protein, Chain A"/>
    <property type="match status" value="1"/>
</dbReference>
<evidence type="ECO:0000256" key="4">
    <source>
        <dbReference type="HAMAP-Rule" id="MF_01457"/>
    </source>
</evidence>
<keyword evidence="8" id="KW-1185">Reference proteome</keyword>
<sequence>MSEADSAGNAISDRARIVALLRTMLDRGCLLDAQLAGDGRSFLTAVLAADDAGLVLDTSPDAALDRRVGAGARLSCRTRLDSVPVRFDCGPCRLGVHEGREAFVAPLPELVVELQRREFYRLELPPAAPLQCTLGGLEDGGEFVATVVDLSAGGLGLRVPAGDPRFRPGLELARCRMDLPDEPDLRFGLRIVRLAPATFRGAEVRLAGCQFQQPGNGLQRSLNRYVMRLERERAALARRMR</sequence>
<organism evidence="7 8">
    <name type="scientific">Coralloluteibacterium thermophilum</name>
    <dbReference type="NCBI Taxonomy" id="2707049"/>
    <lineage>
        <taxon>Bacteria</taxon>
        <taxon>Pseudomonadati</taxon>
        <taxon>Pseudomonadota</taxon>
        <taxon>Gammaproteobacteria</taxon>
        <taxon>Lysobacterales</taxon>
        <taxon>Lysobacteraceae</taxon>
        <taxon>Coralloluteibacterium</taxon>
    </lineage>
</organism>
<feature type="domain" description="PilZ" evidence="5">
    <location>
        <begin position="115"/>
        <end position="227"/>
    </location>
</feature>
<comment type="subunit">
    <text evidence="4">Monomer. Interacts with the flagellar basal bodies.</text>
</comment>
<evidence type="ECO:0000313" key="8">
    <source>
        <dbReference type="Proteomes" id="UP001595892"/>
    </source>
</evidence>
<dbReference type="SUPFAM" id="SSF141371">
    <property type="entry name" value="PilZ domain-like"/>
    <property type="match status" value="1"/>
</dbReference>
<comment type="function">
    <text evidence="4">Acts as a flagellar brake, regulating swimming and swarming in a bis-(3'-5') cyclic diguanylic acid (c-di-GMP)-dependent manner. Binds 1 c-di-GMP dimer per subunit. Increasing levels of c-di-GMP lead to decreased motility.</text>
</comment>
<evidence type="ECO:0000256" key="3">
    <source>
        <dbReference type="ARBA" id="ARBA00023143"/>
    </source>
</evidence>
<keyword evidence="2 4" id="KW-0547">Nucleotide-binding</keyword>
<dbReference type="InterPro" id="IPR009875">
    <property type="entry name" value="PilZ_domain"/>
</dbReference>
<keyword evidence="7" id="KW-0969">Cilium</keyword>
<dbReference type="HAMAP" id="MF_01457">
    <property type="entry name" value="YcgR"/>
    <property type="match status" value="1"/>
</dbReference>
<gene>
    <name evidence="4" type="primary">ycgR</name>
    <name evidence="7" type="ORF">ACFO3Q_09015</name>
</gene>
<feature type="domain" description="Type III secretion system flagellar brake protein YcgR PilZN" evidence="6">
    <location>
        <begin position="11"/>
        <end position="112"/>
    </location>
</feature>
<evidence type="ECO:0000256" key="2">
    <source>
        <dbReference type="ARBA" id="ARBA00022741"/>
    </source>
</evidence>
<dbReference type="InterPro" id="IPR009926">
    <property type="entry name" value="T3SS_YcgR_PilZN"/>
</dbReference>
<evidence type="ECO:0000313" key="7">
    <source>
        <dbReference type="EMBL" id="MFC4728309.1"/>
    </source>
</evidence>
<dbReference type="Pfam" id="PF07317">
    <property type="entry name" value="PilZN"/>
    <property type="match status" value="1"/>
</dbReference>
<accession>A0ABV9NL47</accession>
<evidence type="ECO:0000259" key="5">
    <source>
        <dbReference type="Pfam" id="PF07238"/>
    </source>
</evidence>
<protein>
    <recommendedName>
        <fullName evidence="4">Flagellar brake protein YcgR</fullName>
    </recommendedName>
    <alternativeName>
        <fullName evidence="4">Cyclic di-GMP binding protein YcgR</fullName>
    </alternativeName>
</protein>
<dbReference type="Gene3D" id="2.40.10.220">
    <property type="entry name" value="predicted glycosyltransferase like domains"/>
    <property type="match status" value="1"/>
</dbReference>
<proteinExistence type="inferred from homology"/>
<keyword evidence="7" id="KW-0282">Flagellum</keyword>
<dbReference type="EMBL" id="JBHSGG010000024">
    <property type="protein sequence ID" value="MFC4728309.1"/>
    <property type="molecule type" value="Genomic_DNA"/>
</dbReference>
<name>A0ABV9NL47_9GAMM</name>
<reference evidence="8" key="1">
    <citation type="journal article" date="2019" name="Int. J. Syst. Evol. Microbiol.">
        <title>The Global Catalogue of Microorganisms (GCM) 10K type strain sequencing project: providing services to taxonomists for standard genome sequencing and annotation.</title>
        <authorList>
            <consortium name="The Broad Institute Genomics Platform"/>
            <consortium name="The Broad Institute Genome Sequencing Center for Infectious Disease"/>
            <person name="Wu L."/>
            <person name="Ma J."/>
        </authorList>
    </citation>
    <scope>NUCLEOTIDE SEQUENCE [LARGE SCALE GENOMIC DNA]</scope>
    <source>
        <strain evidence="8">CGMCC 1.13574</strain>
    </source>
</reference>